<organism evidence="1 2">
    <name type="scientific">Dendrothele bispora (strain CBS 962.96)</name>
    <dbReference type="NCBI Taxonomy" id="1314807"/>
    <lineage>
        <taxon>Eukaryota</taxon>
        <taxon>Fungi</taxon>
        <taxon>Dikarya</taxon>
        <taxon>Basidiomycota</taxon>
        <taxon>Agaricomycotina</taxon>
        <taxon>Agaricomycetes</taxon>
        <taxon>Agaricomycetidae</taxon>
        <taxon>Agaricales</taxon>
        <taxon>Agaricales incertae sedis</taxon>
        <taxon>Dendrothele</taxon>
    </lineage>
</organism>
<dbReference type="OrthoDB" id="2692094at2759"/>
<dbReference type="AlphaFoldDB" id="A0A4S8LHC5"/>
<gene>
    <name evidence="1" type="ORF">K435DRAFT_592588</name>
</gene>
<reference evidence="1 2" key="1">
    <citation type="journal article" date="2019" name="Nat. Ecol. Evol.">
        <title>Megaphylogeny resolves global patterns of mushroom evolution.</title>
        <authorList>
            <person name="Varga T."/>
            <person name="Krizsan K."/>
            <person name="Foldi C."/>
            <person name="Dima B."/>
            <person name="Sanchez-Garcia M."/>
            <person name="Sanchez-Ramirez S."/>
            <person name="Szollosi G.J."/>
            <person name="Szarkandi J.G."/>
            <person name="Papp V."/>
            <person name="Albert L."/>
            <person name="Andreopoulos W."/>
            <person name="Angelini C."/>
            <person name="Antonin V."/>
            <person name="Barry K.W."/>
            <person name="Bougher N.L."/>
            <person name="Buchanan P."/>
            <person name="Buyck B."/>
            <person name="Bense V."/>
            <person name="Catcheside P."/>
            <person name="Chovatia M."/>
            <person name="Cooper J."/>
            <person name="Damon W."/>
            <person name="Desjardin D."/>
            <person name="Finy P."/>
            <person name="Geml J."/>
            <person name="Haridas S."/>
            <person name="Hughes K."/>
            <person name="Justo A."/>
            <person name="Karasinski D."/>
            <person name="Kautmanova I."/>
            <person name="Kiss B."/>
            <person name="Kocsube S."/>
            <person name="Kotiranta H."/>
            <person name="LaButti K.M."/>
            <person name="Lechner B.E."/>
            <person name="Liimatainen K."/>
            <person name="Lipzen A."/>
            <person name="Lukacs Z."/>
            <person name="Mihaltcheva S."/>
            <person name="Morgado L.N."/>
            <person name="Niskanen T."/>
            <person name="Noordeloos M.E."/>
            <person name="Ohm R.A."/>
            <person name="Ortiz-Santana B."/>
            <person name="Ovrebo C."/>
            <person name="Racz N."/>
            <person name="Riley R."/>
            <person name="Savchenko A."/>
            <person name="Shiryaev A."/>
            <person name="Soop K."/>
            <person name="Spirin V."/>
            <person name="Szebenyi C."/>
            <person name="Tomsovsky M."/>
            <person name="Tulloss R.E."/>
            <person name="Uehling J."/>
            <person name="Grigoriev I.V."/>
            <person name="Vagvolgyi C."/>
            <person name="Papp T."/>
            <person name="Martin F.M."/>
            <person name="Miettinen O."/>
            <person name="Hibbett D.S."/>
            <person name="Nagy L.G."/>
        </authorList>
    </citation>
    <scope>NUCLEOTIDE SEQUENCE [LARGE SCALE GENOMIC DNA]</scope>
    <source>
        <strain evidence="1 2">CBS 962.96</strain>
    </source>
</reference>
<proteinExistence type="predicted"/>
<protein>
    <submittedName>
        <fullName evidence="1">Uncharacterized protein</fullName>
    </submittedName>
</protein>
<dbReference type="Proteomes" id="UP000297245">
    <property type="component" value="Unassembled WGS sequence"/>
</dbReference>
<accession>A0A4S8LHC5</accession>
<evidence type="ECO:0000313" key="2">
    <source>
        <dbReference type="Proteomes" id="UP000297245"/>
    </source>
</evidence>
<feature type="non-terminal residue" evidence="1">
    <location>
        <position position="1"/>
    </location>
</feature>
<dbReference type="EMBL" id="ML179408">
    <property type="protein sequence ID" value="THU88482.1"/>
    <property type="molecule type" value="Genomic_DNA"/>
</dbReference>
<keyword evidence="2" id="KW-1185">Reference proteome</keyword>
<evidence type="ECO:0000313" key="1">
    <source>
        <dbReference type="EMBL" id="THU88482.1"/>
    </source>
</evidence>
<name>A0A4S8LHC5_DENBC</name>
<sequence>DVENPAVYEDDLEALSFENNRIYRHKVVQINHTTYDLRQDQDSINPRTHADIMALAPPDSKHPFIYGRVVGIFHANI</sequence>
<feature type="non-terminal residue" evidence="1">
    <location>
        <position position="77"/>
    </location>
</feature>